<evidence type="ECO:0000313" key="4">
    <source>
        <dbReference type="Proteomes" id="UP000093044"/>
    </source>
</evidence>
<dbReference type="OrthoDB" id="9802489at2"/>
<keyword evidence="1" id="KW-0732">Signal</keyword>
<dbReference type="STRING" id="1197717.BED41_01365"/>
<accession>A0A1B2I975</accession>
<reference evidence="3" key="1">
    <citation type="submission" date="2016-08" db="EMBL/GenBank/DDBJ databases">
        <title>Complete genome of Cloacibacillus porcorum.</title>
        <authorList>
            <person name="Looft T."/>
            <person name="Bayles D.O."/>
            <person name="Alt D.P."/>
        </authorList>
    </citation>
    <scope>NUCLEOTIDE SEQUENCE [LARGE SCALE GENOMIC DNA]</scope>
    <source>
        <strain evidence="3">CL-84</strain>
    </source>
</reference>
<dbReference type="Proteomes" id="UP000093044">
    <property type="component" value="Chromosome"/>
</dbReference>
<dbReference type="CDD" id="cd02233">
    <property type="entry name" value="cupin_HNL-like"/>
    <property type="match status" value="1"/>
</dbReference>
<dbReference type="InterPro" id="IPR013096">
    <property type="entry name" value="Cupin_2"/>
</dbReference>
<keyword evidence="4" id="KW-1185">Reference proteome</keyword>
<evidence type="ECO:0000259" key="2">
    <source>
        <dbReference type="Pfam" id="PF07883"/>
    </source>
</evidence>
<dbReference type="PANTHER" id="PTHR43698:SF1">
    <property type="entry name" value="BLL4564 PROTEIN"/>
    <property type="match status" value="1"/>
</dbReference>
<gene>
    <name evidence="3" type="ORF">BED41_01365</name>
</gene>
<protein>
    <submittedName>
        <fullName evidence="3">Cupin</fullName>
    </submittedName>
</protein>
<dbReference type="PANTHER" id="PTHR43698">
    <property type="entry name" value="RIBD C-TERMINAL DOMAIN CONTAINING PROTEIN"/>
    <property type="match status" value="1"/>
</dbReference>
<sequence>MQKFFMIAAVAVLFLSFSIEGASAAENAAKQNIIRVGAYPSAEGGAEIFTGRVRIDNLFPAQSPAKFSGAYVTFEPGARSNWHTHTVGQTLVVTSGIGLTQEWGGPIVEVHPGDVIQCPVGVKHWHGAAPKTSMTHLSVCEERDGKVVNWMEKVTDEQYRQYKGKN</sequence>
<evidence type="ECO:0000313" key="3">
    <source>
        <dbReference type="EMBL" id="ANZ46512.1"/>
    </source>
</evidence>
<dbReference type="Pfam" id="PF07883">
    <property type="entry name" value="Cupin_2"/>
    <property type="match status" value="1"/>
</dbReference>
<dbReference type="Gene3D" id="2.60.120.10">
    <property type="entry name" value="Jelly Rolls"/>
    <property type="match status" value="1"/>
</dbReference>
<dbReference type="SUPFAM" id="SSF51182">
    <property type="entry name" value="RmlC-like cupins"/>
    <property type="match status" value="1"/>
</dbReference>
<evidence type="ECO:0000256" key="1">
    <source>
        <dbReference type="SAM" id="SignalP"/>
    </source>
</evidence>
<name>A0A1B2I975_9BACT</name>
<feature type="signal peptide" evidence="1">
    <location>
        <begin position="1"/>
        <end position="24"/>
    </location>
</feature>
<proteinExistence type="predicted"/>
<organism evidence="3 4">
    <name type="scientific">Cloacibacillus porcorum</name>
    <dbReference type="NCBI Taxonomy" id="1197717"/>
    <lineage>
        <taxon>Bacteria</taxon>
        <taxon>Thermotogati</taxon>
        <taxon>Synergistota</taxon>
        <taxon>Synergistia</taxon>
        <taxon>Synergistales</taxon>
        <taxon>Synergistaceae</taxon>
        <taxon>Cloacibacillus</taxon>
    </lineage>
</organism>
<dbReference type="InterPro" id="IPR011051">
    <property type="entry name" value="RmlC_Cupin_sf"/>
</dbReference>
<feature type="chain" id="PRO_5008539024" evidence="1">
    <location>
        <begin position="25"/>
        <end position="166"/>
    </location>
</feature>
<dbReference type="KEGG" id="cpor:BED41_01365"/>
<dbReference type="EMBL" id="CP016757">
    <property type="protein sequence ID" value="ANZ46512.1"/>
    <property type="molecule type" value="Genomic_DNA"/>
</dbReference>
<dbReference type="InterPro" id="IPR047263">
    <property type="entry name" value="HNL-like_cupin"/>
</dbReference>
<dbReference type="InterPro" id="IPR014710">
    <property type="entry name" value="RmlC-like_jellyroll"/>
</dbReference>
<feature type="domain" description="Cupin type-2" evidence="2">
    <location>
        <begin position="71"/>
        <end position="138"/>
    </location>
</feature>
<dbReference type="AlphaFoldDB" id="A0A1B2I975"/>